<protein>
    <submittedName>
        <fullName evidence="2">Uncharacterized protein</fullName>
    </submittedName>
</protein>
<organism evidence="2 3">
    <name type="scientific">Daphnia magna</name>
    <dbReference type="NCBI Taxonomy" id="35525"/>
    <lineage>
        <taxon>Eukaryota</taxon>
        <taxon>Metazoa</taxon>
        <taxon>Ecdysozoa</taxon>
        <taxon>Arthropoda</taxon>
        <taxon>Crustacea</taxon>
        <taxon>Branchiopoda</taxon>
        <taxon>Diplostraca</taxon>
        <taxon>Cladocera</taxon>
        <taxon>Anomopoda</taxon>
        <taxon>Daphniidae</taxon>
        <taxon>Daphnia</taxon>
    </lineage>
</organism>
<dbReference type="EMBL" id="JAOYFB010000005">
    <property type="protein sequence ID" value="KAK4015804.1"/>
    <property type="molecule type" value="Genomic_DNA"/>
</dbReference>
<dbReference type="Proteomes" id="UP001234178">
    <property type="component" value="Unassembled WGS sequence"/>
</dbReference>
<evidence type="ECO:0000256" key="1">
    <source>
        <dbReference type="SAM" id="MobiDB-lite"/>
    </source>
</evidence>
<keyword evidence="3" id="KW-1185">Reference proteome</keyword>
<comment type="caution">
    <text evidence="2">The sequence shown here is derived from an EMBL/GenBank/DDBJ whole genome shotgun (WGS) entry which is preliminary data.</text>
</comment>
<sequence>MEALNIYRPGPRVDRSFANSKSIKGNKNKKKSNCIHPNILFNPLGFPFRGSEKKNKKNLQTSADKNFLNSISTDNRIGRVLMETSDGSRFMNSSMLGRIIT</sequence>
<evidence type="ECO:0000313" key="2">
    <source>
        <dbReference type="EMBL" id="KAK4015804.1"/>
    </source>
</evidence>
<evidence type="ECO:0000313" key="3">
    <source>
        <dbReference type="Proteomes" id="UP001234178"/>
    </source>
</evidence>
<proteinExistence type="predicted"/>
<accession>A0ABQ9ZTK2</accession>
<feature type="compositionally biased region" description="Basic residues" evidence="1">
    <location>
        <begin position="24"/>
        <end position="33"/>
    </location>
</feature>
<name>A0ABQ9ZTK2_9CRUS</name>
<gene>
    <name evidence="2" type="ORF">OUZ56_030778</name>
</gene>
<feature type="region of interest" description="Disordered" evidence="1">
    <location>
        <begin position="15"/>
        <end position="34"/>
    </location>
</feature>
<reference evidence="2 3" key="1">
    <citation type="journal article" date="2023" name="Nucleic Acids Res.">
        <title>The hologenome of Daphnia magna reveals possible DNA methylation and microbiome-mediated evolution of the host genome.</title>
        <authorList>
            <person name="Chaturvedi A."/>
            <person name="Li X."/>
            <person name="Dhandapani V."/>
            <person name="Marshall H."/>
            <person name="Kissane S."/>
            <person name="Cuenca-Cambronero M."/>
            <person name="Asole G."/>
            <person name="Calvet F."/>
            <person name="Ruiz-Romero M."/>
            <person name="Marangio P."/>
            <person name="Guigo R."/>
            <person name="Rago D."/>
            <person name="Mirbahai L."/>
            <person name="Eastwood N."/>
            <person name="Colbourne J.K."/>
            <person name="Zhou J."/>
            <person name="Mallon E."/>
            <person name="Orsini L."/>
        </authorList>
    </citation>
    <scope>NUCLEOTIDE SEQUENCE [LARGE SCALE GENOMIC DNA]</scope>
    <source>
        <strain evidence="2">LRV0_1</strain>
    </source>
</reference>